<comment type="caution">
    <text evidence="1">The sequence shown here is derived from an EMBL/GenBank/DDBJ whole genome shotgun (WGS) entry which is preliminary data.</text>
</comment>
<reference evidence="1 2" key="1">
    <citation type="submission" date="2018-11" db="EMBL/GenBank/DDBJ databases">
        <title>Genomic Encyclopedia of Type Strains, Phase IV (KMG-IV): sequencing the most valuable type-strain genomes for metagenomic binning, comparative biology and taxonomic classification.</title>
        <authorList>
            <person name="Goeker M."/>
        </authorList>
    </citation>
    <scope>NUCLEOTIDE SEQUENCE [LARGE SCALE GENOMIC DNA]</scope>
    <source>
        <strain evidence="1 2">DSM 102936</strain>
    </source>
</reference>
<protein>
    <submittedName>
        <fullName evidence="1">Uncharacterized protein DUF1848</fullName>
    </submittedName>
</protein>
<dbReference type="InterPro" id="IPR014998">
    <property type="entry name" value="DUF1848"/>
</dbReference>
<dbReference type="EMBL" id="RKRE01000003">
    <property type="protein sequence ID" value="RPF42692.1"/>
    <property type="molecule type" value="Genomic_DNA"/>
</dbReference>
<dbReference type="AlphaFoldDB" id="A0A3N5B1K1"/>
<evidence type="ECO:0000313" key="2">
    <source>
        <dbReference type="Proteomes" id="UP000282654"/>
    </source>
</evidence>
<accession>A0A3N5B1K1</accession>
<keyword evidence="2" id="KW-1185">Reference proteome</keyword>
<dbReference type="Proteomes" id="UP000282654">
    <property type="component" value="Unassembled WGS sequence"/>
</dbReference>
<name>A0A3N5B1K1_9THEO</name>
<gene>
    <name evidence="1" type="ORF">EDD75_1800</name>
</gene>
<dbReference type="RefSeq" id="WP_123931217.1">
    <property type="nucleotide sequence ID" value="NZ_RKRE01000003.1"/>
</dbReference>
<evidence type="ECO:0000313" key="1">
    <source>
        <dbReference type="EMBL" id="RPF42692.1"/>
    </source>
</evidence>
<sequence length="264" mass="29134">MKTVVSLSRRTEPYFYAEKLAGVLTGRYPPERVHTVVIWTKFPETVLVRLRRVLAGYAQVYVHLTITGLGGTAVEPCVPPPEKVLAQIPALIEFLRDPRRLRVRPDPLVVLQRKREVVSNLVTAGAVIREAASCGVKTFSSSFVALYPKVRQRLARLGWEVVVPAAAERQRVWEELARTAAANGATLYACCVPGLPVSRCIDGALLTALHPAGERCRLDKAQGQRAECGCTHSVDLCWYTMPCPSGCLYCYANARITSCGDRRL</sequence>
<dbReference type="Pfam" id="PF08902">
    <property type="entry name" value="DUF1848"/>
    <property type="match status" value="1"/>
</dbReference>
<proteinExistence type="predicted"/>
<organism evidence="1 2">
    <name type="scientific">Thermodesulfitimonas autotrophica</name>
    <dbReference type="NCBI Taxonomy" id="1894989"/>
    <lineage>
        <taxon>Bacteria</taxon>
        <taxon>Bacillati</taxon>
        <taxon>Bacillota</taxon>
        <taxon>Clostridia</taxon>
        <taxon>Thermoanaerobacterales</taxon>
        <taxon>Thermoanaerobacteraceae</taxon>
        <taxon>Thermodesulfitimonas</taxon>
    </lineage>
</organism>
<dbReference type="OrthoDB" id="9771212at2"/>